<evidence type="ECO:0000256" key="2">
    <source>
        <dbReference type="ARBA" id="ARBA00022692"/>
    </source>
</evidence>
<keyword evidence="3 5" id="KW-1133">Transmembrane helix</keyword>
<dbReference type="Proteomes" id="UP000597338">
    <property type="component" value="Unassembled WGS sequence"/>
</dbReference>
<evidence type="ECO:0000256" key="1">
    <source>
        <dbReference type="ARBA" id="ARBA00004141"/>
    </source>
</evidence>
<feature type="transmembrane region" description="Helical" evidence="5">
    <location>
        <begin position="20"/>
        <end position="41"/>
    </location>
</feature>
<evidence type="ECO:0000256" key="4">
    <source>
        <dbReference type="ARBA" id="ARBA00023136"/>
    </source>
</evidence>
<evidence type="ECO:0000313" key="6">
    <source>
        <dbReference type="EMBL" id="GGC49279.1"/>
    </source>
</evidence>
<keyword evidence="2 5" id="KW-0812">Transmembrane</keyword>
<evidence type="ECO:0000256" key="5">
    <source>
        <dbReference type="SAM" id="Phobius"/>
    </source>
</evidence>
<comment type="subcellular location">
    <subcellularLocation>
        <location evidence="1">Membrane</location>
        <topology evidence="1">Multi-pass membrane protein</topology>
    </subcellularLocation>
</comment>
<protein>
    <submittedName>
        <fullName evidence="6">Membrane protein</fullName>
    </submittedName>
</protein>
<dbReference type="RefSeq" id="WP_188753927.1">
    <property type="nucleotide sequence ID" value="NZ_BMIK01000033.1"/>
</dbReference>
<reference evidence="7" key="1">
    <citation type="journal article" date="2019" name="Int. J. Syst. Evol. Microbiol.">
        <title>The Global Catalogue of Microorganisms (GCM) 10K type strain sequencing project: providing services to taxonomists for standard genome sequencing and annotation.</title>
        <authorList>
            <consortium name="The Broad Institute Genomics Platform"/>
            <consortium name="The Broad Institute Genome Sequencing Center for Infectious Disease"/>
            <person name="Wu L."/>
            <person name="Ma J."/>
        </authorList>
    </citation>
    <scope>NUCLEOTIDE SEQUENCE [LARGE SCALE GENOMIC DNA]</scope>
    <source>
        <strain evidence="7">CGMCC 1.15342</strain>
    </source>
</reference>
<comment type="caution">
    <text evidence="6">The sequence shown here is derived from an EMBL/GenBank/DDBJ whole genome shotgun (WGS) entry which is preliminary data.</text>
</comment>
<organism evidence="6 7">
    <name type="scientific">Parapedobacter defluvii</name>
    <dbReference type="NCBI Taxonomy" id="2045106"/>
    <lineage>
        <taxon>Bacteria</taxon>
        <taxon>Pseudomonadati</taxon>
        <taxon>Bacteroidota</taxon>
        <taxon>Sphingobacteriia</taxon>
        <taxon>Sphingobacteriales</taxon>
        <taxon>Sphingobacteriaceae</taxon>
        <taxon>Parapedobacter</taxon>
    </lineage>
</organism>
<dbReference type="Pfam" id="PF09685">
    <property type="entry name" value="MamF_MmsF"/>
    <property type="match status" value="1"/>
</dbReference>
<name>A0ABQ1N1N3_9SPHI</name>
<dbReference type="InterPro" id="IPR019109">
    <property type="entry name" value="MamF_MmsF"/>
</dbReference>
<accession>A0ABQ1N1N3</accession>
<dbReference type="EMBL" id="BMIK01000033">
    <property type="protein sequence ID" value="GGC49279.1"/>
    <property type="molecule type" value="Genomic_DNA"/>
</dbReference>
<sequence>MESDIQSPEQTATNSNNDSTFAVLAHAGGIFFGFVPSLIIWLMKKDDKGALFVTTQAKEALNFQITVGLAFIVSSILIFVLIGILLFWLVWFVDIILCVIAAIKTSKGENYRYPVAIRLIR</sequence>
<proteinExistence type="predicted"/>
<evidence type="ECO:0000313" key="7">
    <source>
        <dbReference type="Proteomes" id="UP000597338"/>
    </source>
</evidence>
<keyword evidence="4 5" id="KW-0472">Membrane</keyword>
<evidence type="ECO:0000256" key="3">
    <source>
        <dbReference type="ARBA" id="ARBA00022989"/>
    </source>
</evidence>
<gene>
    <name evidence="6" type="ORF">GCM10011386_46960</name>
</gene>
<keyword evidence="7" id="KW-1185">Reference proteome</keyword>